<sequence length="50" mass="5690">MEAQYSPRKPEPVQTRIPPRRGLVKIRIFKKLVSKVKRAASVVTGMGKKK</sequence>
<reference evidence="1 2" key="1">
    <citation type="journal article" date="2018" name="Nat. Genet.">
        <title>The Rosa genome provides new insights in the design of modern roses.</title>
        <authorList>
            <person name="Bendahmane M."/>
        </authorList>
    </citation>
    <scope>NUCLEOTIDE SEQUENCE [LARGE SCALE GENOMIC DNA]</scope>
    <source>
        <strain evidence="2">cv. Old Blush</strain>
    </source>
</reference>
<dbReference type="AlphaFoldDB" id="A0A2P6SJQ7"/>
<organism evidence="1 2">
    <name type="scientific">Rosa chinensis</name>
    <name type="common">China rose</name>
    <dbReference type="NCBI Taxonomy" id="74649"/>
    <lineage>
        <taxon>Eukaryota</taxon>
        <taxon>Viridiplantae</taxon>
        <taxon>Streptophyta</taxon>
        <taxon>Embryophyta</taxon>
        <taxon>Tracheophyta</taxon>
        <taxon>Spermatophyta</taxon>
        <taxon>Magnoliopsida</taxon>
        <taxon>eudicotyledons</taxon>
        <taxon>Gunneridae</taxon>
        <taxon>Pentapetalae</taxon>
        <taxon>rosids</taxon>
        <taxon>fabids</taxon>
        <taxon>Rosales</taxon>
        <taxon>Rosaceae</taxon>
        <taxon>Rosoideae</taxon>
        <taxon>Rosoideae incertae sedis</taxon>
        <taxon>Rosa</taxon>
    </lineage>
</organism>
<evidence type="ECO:0000313" key="1">
    <source>
        <dbReference type="EMBL" id="PRQ58904.1"/>
    </source>
</evidence>
<proteinExistence type="predicted"/>
<comment type="caution">
    <text evidence="1">The sequence shown here is derived from an EMBL/GenBank/DDBJ whole genome shotgun (WGS) entry which is preliminary data.</text>
</comment>
<name>A0A2P6SJQ7_ROSCH</name>
<accession>A0A2P6SJQ7</accession>
<keyword evidence="2" id="KW-1185">Reference proteome</keyword>
<dbReference type="EMBL" id="PDCK01000039">
    <property type="protein sequence ID" value="PRQ58904.1"/>
    <property type="molecule type" value="Genomic_DNA"/>
</dbReference>
<evidence type="ECO:0000313" key="2">
    <source>
        <dbReference type="Proteomes" id="UP000238479"/>
    </source>
</evidence>
<protein>
    <submittedName>
        <fullName evidence="1">Uncharacterized protein</fullName>
    </submittedName>
</protein>
<dbReference type="Proteomes" id="UP000238479">
    <property type="component" value="Chromosome 1"/>
</dbReference>
<gene>
    <name evidence="1" type="ORF">RchiOBHm_Chr1g0364351</name>
</gene>
<dbReference type="Gramene" id="PRQ58904">
    <property type="protein sequence ID" value="PRQ58904"/>
    <property type="gene ID" value="RchiOBHm_Chr1g0364351"/>
</dbReference>